<keyword evidence="8 11" id="KW-0521">NADP</keyword>
<dbReference type="RefSeq" id="WP_093889644.1">
    <property type="nucleotide sequence ID" value="NZ_FOQY01000020.1"/>
</dbReference>
<feature type="binding site" evidence="11">
    <location>
        <position position="300"/>
    </location>
    <ligand>
        <name>FMN</name>
        <dbReference type="ChEBI" id="CHEBI:58210"/>
    </ligand>
</feature>
<evidence type="ECO:0000256" key="7">
    <source>
        <dbReference type="ARBA" id="ARBA00022827"/>
    </source>
</evidence>
<evidence type="ECO:0000256" key="6">
    <source>
        <dbReference type="ARBA" id="ARBA00022643"/>
    </source>
</evidence>
<keyword evidence="10 11" id="KW-0456">Lyase</keyword>
<dbReference type="PIRSF" id="PIRSF001456">
    <property type="entry name" value="Chorismate_synth"/>
    <property type="match status" value="1"/>
</dbReference>
<protein>
    <recommendedName>
        <fullName evidence="3 11">Chorismate synthase</fullName>
        <shortName evidence="11">CS</shortName>
        <ecNumber evidence="3 11">4.2.3.5</ecNumber>
    </recommendedName>
    <alternativeName>
        <fullName evidence="11">5-enolpyruvylshikimate-3-phosphate phospholyase</fullName>
    </alternativeName>
</protein>
<dbReference type="GO" id="GO:0008652">
    <property type="term" value="P:amino acid biosynthetic process"/>
    <property type="evidence" value="ECO:0007669"/>
    <property type="project" value="UniProtKB-KW"/>
</dbReference>
<dbReference type="InterPro" id="IPR020541">
    <property type="entry name" value="Chorismate_synthase_CS"/>
</dbReference>
<evidence type="ECO:0000256" key="8">
    <source>
        <dbReference type="ARBA" id="ARBA00022857"/>
    </source>
</evidence>
<reference evidence="14" key="1">
    <citation type="submission" date="2016-10" db="EMBL/GenBank/DDBJ databases">
        <authorList>
            <person name="Varghese N."/>
            <person name="Submissions S."/>
        </authorList>
    </citation>
    <scope>NUCLEOTIDE SEQUENCE [LARGE SCALE GENOMIC DNA]</scope>
    <source>
        <strain evidence="14">CGMCC 4.2126</strain>
    </source>
</reference>
<feature type="binding site" evidence="11">
    <location>
        <position position="341"/>
    </location>
    <ligand>
        <name>FMN</name>
        <dbReference type="ChEBI" id="CHEBI:58210"/>
    </ligand>
</feature>
<dbReference type="PROSITE" id="PS00789">
    <property type="entry name" value="CHORISMATE_SYNTHASE_3"/>
    <property type="match status" value="1"/>
</dbReference>
<keyword evidence="4 11" id="KW-0028">Amino-acid biosynthesis</keyword>
<dbReference type="EMBL" id="FOQY01000020">
    <property type="protein sequence ID" value="SFK24850.1"/>
    <property type="molecule type" value="Genomic_DNA"/>
</dbReference>
<comment type="similarity">
    <text evidence="2 11 12">Belongs to the chorismate synthase family.</text>
</comment>
<dbReference type="GO" id="GO:0009073">
    <property type="term" value="P:aromatic amino acid family biosynthetic process"/>
    <property type="evidence" value="ECO:0007669"/>
    <property type="project" value="UniProtKB-KW"/>
</dbReference>
<evidence type="ECO:0000256" key="9">
    <source>
        <dbReference type="ARBA" id="ARBA00023141"/>
    </source>
</evidence>
<feature type="binding site" evidence="11">
    <location>
        <begin position="315"/>
        <end position="319"/>
    </location>
    <ligand>
        <name>FMN</name>
        <dbReference type="ChEBI" id="CHEBI:58210"/>
    </ligand>
</feature>
<comment type="subunit">
    <text evidence="11">Homotetramer.</text>
</comment>
<keyword evidence="9 11" id="KW-0057">Aromatic amino acid biosynthesis</keyword>
<evidence type="ECO:0000313" key="13">
    <source>
        <dbReference type="EMBL" id="SFK24850.1"/>
    </source>
</evidence>
<evidence type="ECO:0000256" key="1">
    <source>
        <dbReference type="ARBA" id="ARBA00005044"/>
    </source>
</evidence>
<feature type="binding site" evidence="11">
    <location>
        <position position="40"/>
    </location>
    <ligand>
        <name>NADP(+)</name>
        <dbReference type="ChEBI" id="CHEBI:58349"/>
    </ligand>
</feature>
<dbReference type="NCBIfam" id="NF003793">
    <property type="entry name" value="PRK05382.1"/>
    <property type="match status" value="1"/>
</dbReference>
<dbReference type="Gene3D" id="3.60.150.10">
    <property type="entry name" value="Chorismate synthase AroC"/>
    <property type="match status" value="1"/>
</dbReference>
<dbReference type="EC" id="4.2.3.5" evidence="3 11"/>
<dbReference type="NCBIfam" id="TIGR00033">
    <property type="entry name" value="aroC"/>
    <property type="match status" value="1"/>
</dbReference>
<comment type="function">
    <text evidence="11">Catalyzes the anti-1,4-elimination of the C-3 phosphate and the C-6 proR hydrogen from 5-enolpyruvylshikimate-3-phosphate (EPSP) to yield chorismate, which is the branch point compound that serves as the starting substrate for the three terminal pathways of aromatic amino acid biosynthesis. This reaction introduces a second double bond into the aromatic ring system.</text>
</comment>
<dbReference type="GeneID" id="96300971"/>
<feature type="binding site" evidence="11">
    <location>
        <begin position="256"/>
        <end position="257"/>
    </location>
    <ligand>
        <name>FMN</name>
        <dbReference type="ChEBI" id="CHEBI:58210"/>
    </ligand>
</feature>
<dbReference type="GO" id="GO:0009423">
    <property type="term" value="P:chorismate biosynthetic process"/>
    <property type="evidence" value="ECO:0007669"/>
    <property type="project" value="UniProtKB-UniRule"/>
</dbReference>
<evidence type="ECO:0000256" key="10">
    <source>
        <dbReference type="ARBA" id="ARBA00023239"/>
    </source>
</evidence>
<sequence>MLRWLTAGESHGPELVAILEGLPAGVGVTTADIDGALARRRLGYGRGARMKFEQDVVNVVGGVRHGRTLGSPIAIRVGNTEWPKWETVMAADPVDPALLEGQARNAPRSRPRPGHADLAGMQKYGFDDARPVLDRASARETAARVALGQVAKNFLKQALGVDIVSHVVSIGAARATQGIVPGPGDMEAVDADPVRCADPAGSAAMVAEIDKAHKEGDTLGGVVEVLAYGLPPGLGSYTHWDRRLDSRLAAALMGIQAIKGVAVGDGFETARRPGSRAHDEIENTADGVRRITNRAGGVEGGMTNGEPLRVSAAMKPISTVPRALATIDVLTGEAAKAHHERSDVCAVPAAAIVAEAMVALILADAAIEKFGGDSVEEVARNLSGYLSSMVIK</sequence>
<accession>A0A1I3XZA0</accession>
<keyword evidence="6 11" id="KW-0288">FMN</keyword>
<evidence type="ECO:0000256" key="12">
    <source>
        <dbReference type="RuleBase" id="RU000605"/>
    </source>
</evidence>
<dbReference type="PANTHER" id="PTHR21085">
    <property type="entry name" value="CHORISMATE SYNTHASE"/>
    <property type="match status" value="1"/>
</dbReference>
<proteinExistence type="inferred from homology"/>
<dbReference type="GO" id="GO:0005829">
    <property type="term" value="C:cytosol"/>
    <property type="evidence" value="ECO:0007669"/>
    <property type="project" value="TreeGrafter"/>
</dbReference>
<keyword evidence="7 11" id="KW-0274">FAD</keyword>
<dbReference type="Proteomes" id="UP000199111">
    <property type="component" value="Unassembled WGS sequence"/>
</dbReference>
<evidence type="ECO:0000256" key="4">
    <source>
        <dbReference type="ARBA" id="ARBA00022605"/>
    </source>
</evidence>
<dbReference type="PANTHER" id="PTHR21085:SF0">
    <property type="entry name" value="CHORISMATE SYNTHASE"/>
    <property type="match status" value="1"/>
</dbReference>
<dbReference type="PROSITE" id="PS00787">
    <property type="entry name" value="CHORISMATE_SYNTHASE_1"/>
    <property type="match status" value="1"/>
</dbReference>
<gene>
    <name evidence="11" type="primary">aroC</name>
    <name evidence="13" type="ORF">SAMN05216275_120104</name>
</gene>
<feature type="binding site" evidence="11">
    <location>
        <begin position="135"/>
        <end position="137"/>
    </location>
    <ligand>
        <name>FMN</name>
        <dbReference type="ChEBI" id="CHEBI:58210"/>
    </ligand>
</feature>
<keyword evidence="5 11" id="KW-0285">Flavoprotein</keyword>
<evidence type="ECO:0000256" key="2">
    <source>
        <dbReference type="ARBA" id="ARBA00008014"/>
    </source>
</evidence>
<name>A0A1I3XZA0_9ACTN</name>
<evidence type="ECO:0000256" key="3">
    <source>
        <dbReference type="ARBA" id="ARBA00013036"/>
    </source>
</evidence>
<dbReference type="InterPro" id="IPR000453">
    <property type="entry name" value="Chorismate_synth"/>
</dbReference>
<dbReference type="AlphaFoldDB" id="A0A1I3XZA0"/>
<dbReference type="FunFam" id="3.60.150.10:FF:000002">
    <property type="entry name" value="Chorismate synthase"/>
    <property type="match status" value="1"/>
</dbReference>
<comment type="cofactor">
    <cofactor evidence="11 12">
        <name>FMNH2</name>
        <dbReference type="ChEBI" id="CHEBI:57618"/>
    </cofactor>
    <text evidence="11 12">Reduced FMN (FMNH(2)).</text>
</comment>
<organism evidence="13 14">
    <name type="scientific">Streptosporangium canum</name>
    <dbReference type="NCBI Taxonomy" id="324952"/>
    <lineage>
        <taxon>Bacteria</taxon>
        <taxon>Bacillati</taxon>
        <taxon>Actinomycetota</taxon>
        <taxon>Actinomycetes</taxon>
        <taxon>Streptosporangiales</taxon>
        <taxon>Streptosporangiaceae</taxon>
        <taxon>Streptosporangium</taxon>
    </lineage>
</organism>
<feature type="binding site" evidence="11">
    <location>
        <position position="46"/>
    </location>
    <ligand>
        <name>NADP(+)</name>
        <dbReference type="ChEBI" id="CHEBI:58349"/>
    </ligand>
</feature>
<dbReference type="InterPro" id="IPR035904">
    <property type="entry name" value="Chorismate_synth_AroC_sf"/>
</dbReference>
<comment type="catalytic activity">
    <reaction evidence="11 12">
        <text>5-O-(1-carboxyvinyl)-3-phosphoshikimate = chorismate + phosphate</text>
        <dbReference type="Rhea" id="RHEA:21020"/>
        <dbReference type="ChEBI" id="CHEBI:29748"/>
        <dbReference type="ChEBI" id="CHEBI:43474"/>
        <dbReference type="ChEBI" id="CHEBI:57701"/>
        <dbReference type="EC" id="4.2.3.5"/>
    </reaction>
</comment>
<dbReference type="SUPFAM" id="SSF103263">
    <property type="entry name" value="Chorismate synthase, AroC"/>
    <property type="match status" value="1"/>
</dbReference>
<dbReference type="CDD" id="cd07304">
    <property type="entry name" value="Chorismate_synthase"/>
    <property type="match status" value="1"/>
</dbReference>
<dbReference type="UniPathway" id="UPA00053">
    <property type="reaction ID" value="UER00090"/>
</dbReference>
<dbReference type="Pfam" id="PF01264">
    <property type="entry name" value="Chorismate_synt"/>
    <property type="match status" value="1"/>
</dbReference>
<dbReference type="HAMAP" id="MF_00300">
    <property type="entry name" value="Chorismate_synth"/>
    <property type="match status" value="1"/>
</dbReference>
<evidence type="ECO:0000313" key="14">
    <source>
        <dbReference type="Proteomes" id="UP000199111"/>
    </source>
</evidence>
<dbReference type="GO" id="GO:0010181">
    <property type="term" value="F:FMN binding"/>
    <property type="evidence" value="ECO:0007669"/>
    <property type="project" value="TreeGrafter"/>
</dbReference>
<evidence type="ECO:0000256" key="11">
    <source>
        <dbReference type="HAMAP-Rule" id="MF_00300"/>
    </source>
</evidence>
<comment type="pathway">
    <text evidence="1 11 12">Metabolic intermediate biosynthesis; chorismate biosynthesis; chorismate from D-erythrose 4-phosphate and phosphoenolpyruvate: step 7/7.</text>
</comment>
<dbReference type="GO" id="GO:0004107">
    <property type="term" value="F:chorismate synthase activity"/>
    <property type="evidence" value="ECO:0007669"/>
    <property type="project" value="UniProtKB-UniRule"/>
</dbReference>
<keyword evidence="14" id="KW-1185">Reference proteome</keyword>
<evidence type="ECO:0000256" key="5">
    <source>
        <dbReference type="ARBA" id="ARBA00022630"/>
    </source>
</evidence>